<sequence length="139" mass="15199">MQELNASLEDRLREAVAERLEVEKGLKAKKEIAELREQFIAALGHDLRNPLASISGGARILQREPMSEKAGRVIALMQGSATRMSGLIHILPDFARGRLGGGIALDRNTELPLRPVLEQVVAELPVGSLDHVIETFDLS</sequence>
<evidence type="ECO:0000313" key="10">
    <source>
        <dbReference type="Proteomes" id="UP000554520"/>
    </source>
</evidence>
<keyword evidence="10" id="KW-1185">Reference proteome</keyword>
<keyword evidence="7" id="KW-0902">Two-component regulatory system</keyword>
<dbReference type="SMART" id="SM00388">
    <property type="entry name" value="HisKA"/>
    <property type="match status" value="1"/>
</dbReference>
<name>A0A839UFL7_9HYPH</name>
<comment type="caution">
    <text evidence="9">The sequence shown here is derived from an EMBL/GenBank/DDBJ whole genome shotgun (WGS) entry which is preliminary data.</text>
</comment>
<comment type="catalytic activity">
    <reaction evidence="1">
        <text>ATP + protein L-histidine = ADP + protein N-phospho-L-histidine.</text>
        <dbReference type="EC" id="2.7.13.3"/>
    </reaction>
</comment>
<dbReference type="GO" id="GO:0000156">
    <property type="term" value="F:phosphorelay response regulator activity"/>
    <property type="evidence" value="ECO:0007669"/>
    <property type="project" value="TreeGrafter"/>
</dbReference>
<dbReference type="GO" id="GO:0030295">
    <property type="term" value="F:protein kinase activator activity"/>
    <property type="evidence" value="ECO:0007669"/>
    <property type="project" value="TreeGrafter"/>
</dbReference>
<dbReference type="EMBL" id="JACHXN010000021">
    <property type="protein sequence ID" value="MBB3148583.1"/>
    <property type="molecule type" value="Genomic_DNA"/>
</dbReference>
<dbReference type="GO" id="GO:0007234">
    <property type="term" value="P:osmosensory signaling via phosphorelay pathway"/>
    <property type="evidence" value="ECO:0007669"/>
    <property type="project" value="TreeGrafter"/>
</dbReference>
<organism evidence="9 10">
    <name type="scientific">Phyllobacterium trifolii</name>
    <dbReference type="NCBI Taxonomy" id="300193"/>
    <lineage>
        <taxon>Bacteria</taxon>
        <taxon>Pseudomonadati</taxon>
        <taxon>Pseudomonadota</taxon>
        <taxon>Alphaproteobacteria</taxon>
        <taxon>Hyphomicrobiales</taxon>
        <taxon>Phyllobacteriaceae</taxon>
        <taxon>Phyllobacterium</taxon>
    </lineage>
</organism>
<gene>
    <name evidence="9" type="ORF">FHS21_005031</name>
</gene>
<proteinExistence type="predicted"/>
<dbReference type="EC" id="2.7.13.3" evidence="2"/>
<evidence type="ECO:0000256" key="1">
    <source>
        <dbReference type="ARBA" id="ARBA00000085"/>
    </source>
</evidence>
<reference evidence="9 10" key="1">
    <citation type="submission" date="2020-08" db="EMBL/GenBank/DDBJ databases">
        <title>Genomic Encyclopedia of Type Strains, Phase III (KMG-III): the genomes of soil and plant-associated and newly described type strains.</title>
        <authorList>
            <person name="Whitman W."/>
        </authorList>
    </citation>
    <scope>NUCLEOTIDE SEQUENCE [LARGE SCALE GENOMIC DNA]</scope>
    <source>
        <strain evidence="9 10">CECT 7015</strain>
    </source>
</reference>
<evidence type="ECO:0000256" key="7">
    <source>
        <dbReference type="ARBA" id="ARBA00023012"/>
    </source>
</evidence>
<keyword evidence="5 9" id="KW-0418">Kinase</keyword>
<protein>
    <recommendedName>
        <fullName evidence="2">histidine kinase</fullName>
        <ecNumber evidence="2">2.7.13.3</ecNumber>
    </recommendedName>
</protein>
<evidence type="ECO:0000256" key="5">
    <source>
        <dbReference type="ARBA" id="ARBA00022777"/>
    </source>
</evidence>
<dbReference type="InterPro" id="IPR036097">
    <property type="entry name" value="HisK_dim/P_sf"/>
</dbReference>
<feature type="domain" description="Signal transduction histidine kinase dimerisation/phosphoacceptor" evidence="8">
    <location>
        <begin position="35"/>
        <end position="100"/>
    </location>
</feature>
<dbReference type="GO" id="GO:0000155">
    <property type="term" value="F:phosphorelay sensor kinase activity"/>
    <property type="evidence" value="ECO:0007669"/>
    <property type="project" value="InterPro"/>
</dbReference>
<evidence type="ECO:0000256" key="3">
    <source>
        <dbReference type="ARBA" id="ARBA00022679"/>
    </source>
</evidence>
<dbReference type="Pfam" id="PF00512">
    <property type="entry name" value="HisKA"/>
    <property type="match status" value="1"/>
</dbReference>
<evidence type="ECO:0000256" key="6">
    <source>
        <dbReference type="ARBA" id="ARBA00022840"/>
    </source>
</evidence>
<dbReference type="InterPro" id="IPR003661">
    <property type="entry name" value="HisK_dim/P_dom"/>
</dbReference>
<evidence type="ECO:0000256" key="2">
    <source>
        <dbReference type="ARBA" id="ARBA00012438"/>
    </source>
</evidence>
<dbReference type="InterPro" id="IPR050351">
    <property type="entry name" value="BphY/WalK/GraS-like"/>
</dbReference>
<dbReference type="PANTHER" id="PTHR42878:SF7">
    <property type="entry name" value="SENSOR HISTIDINE KINASE GLRK"/>
    <property type="match status" value="1"/>
</dbReference>
<keyword evidence="3" id="KW-0808">Transferase</keyword>
<accession>A0A839UFL7</accession>
<dbReference type="Proteomes" id="UP000554520">
    <property type="component" value="Unassembled WGS sequence"/>
</dbReference>
<dbReference type="GO" id="GO:0005524">
    <property type="term" value="F:ATP binding"/>
    <property type="evidence" value="ECO:0007669"/>
    <property type="project" value="UniProtKB-KW"/>
</dbReference>
<dbReference type="Gene3D" id="1.10.287.130">
    <property type="match status" value="1"/>
</dbReference>
<dbReference type="RefSeq" id="WP_246411185.1">
    <property type="nucleotide sequence ID" value="NZ_JACHXN010000021.1"/>
</dbReference>
<evidence type="ECO:0000256" key="4">
    <source>
        <dbReference type="ARBA" id="ARBA00022741"/>
    </source>
</evidence>
<evidence type="ECO:0000313" key="9">
    <source>
        <dbReference type="EMBL" id="MBB3148583.1"/>
    </source>
</evidence>
<dbReference type="PANTHER" id="PTHR42878">
    <property type="entry name" value="TWO-COMPONENT HISTIDINE KINASE"/>
    <property type="match status" value="1"/>
</dbReference>
<dbReference type="CDD" id="cd00082">
    <property type="entry name" value="HisKA"/>
    <property type="match status" value="1"/>
</dbReference>
<keyword evidence="6" id="KW-0067">ATP-binding</keyword>
<dbReference type="AlphaFoldDB" id="A0A839UFL7"/>
<dbReference type="SUPFAM" id="SSF47384">
    <property type="entry name" value="Homodimeric domain of signal transducing histidine kinase"/>
    <property type="match status" value="1"/>
</dbReference>
<keyword evidence="4" id="KW-0547">Nucleotide-binding</keyword>
<evidence type="ECO:0000259" key="8">
    <source>
        <dbReference type="SMART" id="SM00388"/>
    </source>
</evidence>